<dbReference type="InterPro" id="IPR028345">
    <property type="entry name" value="Antibiotic_NAT-like"/>
</dbReference>
<proteinExistence type="inferred from homology"/>
<comment type="similarity">
    <text evidence="1 5">Belongs to the antibiotic N-acetyltransferase family.</text>
</comment>
<dbReference type="Pfam" id="PF09940">
    <property type="entry name" value="DUF2172"/>
    <property type="match status" value="1"/>
</dbReference>
<evidence type="ECO:0000256" key="2">
    <source>
        <dbReference type="ARBA" id="ARBA00012882"/>
    </source>
</evidence>
<evidence type="ECO:0000256" key="5">
    <source>
        <dbReference type="RuleBase" id="RU365031"/>
    </source>
</evidence>
<dbReference type="Pfam" id="PF02522">
    <property type="entry name" value="Antibiotic_NAT"/>
    <property type="match status" value="1"/>
</dbReference>
<keyword evidence="5" id="KW-0046">Antibiotic resistance</keyword>
<dbReference type="GO" id="GO:0046677">
    <property type="term" value="P:response to antibiotic"/>
    <property type="evidence" value="ECO:0007669"/>
    <property type="project" value="UniProtKB-KW"/>
</dbReference>
<gene>
    <name evidence="8" type="ORF">SCARUB_01113</name>
</gene>
<dbReference type="GO" id="GO:0046353">
    <property type="term" value="F:aminoglycoside 3-N-acetyltransferase activity"/>
    <property type="evidence" value="ECO:0007669"/>
    <property type="project" value="UniProtKB-EC"/>
</dbReference>
<organism evidence="8 9">
    <name type="scientific">Candidatus Scalindua rubra</name>
    <dbReference type="NCBI Taxonomy" id="1872076"/>
    <lineage>
        <taxon>Bacteria</taxon>
        <taxon>Pseudomonadati</taxon>
        <taxon>Planctomycetota</taxon>
        <taxon>Candidatus Brocadiia</taxon>
        <taxon>Candidatus Brocadiales</taxon>
        <taxon>Candidatus Scalinduaceae</taxon>
        <taxon>Candidatus Scalindua</taxon>
    </lineage>
</organism>
<name>A0A1E3XDP6_9BACT</name>
<evidence type="ECO:0000256" key="1">
    <source>
        <dbReference type="ARBA" id="ARBA00006383"/>
    </source>
</evidence>
<evidence type="ECO:0000313" key="9">
    <source>
        <dbReference type="Proteomes" id="UP000094056"/>
    </source>
</evidence>
<feature type="domain" description="DUF4910" evidence="7">
    <location>
        <begin position="272"/>
        <end position="609"/>
    </location>
</feature>
<dbReference type="Gene3D" id="3.50.30.90">
    <property type="match status" value="1"/>
</dbReference>
<keyword evidence="4 5" id="KW-0012">Acyltransferase</keyword>
<dbReference type="InterPro" id="IPR003679">
    <property type="entry name" value="Amioglycoside_AcTrfase"/>
</dbReference>
<comment type="caution">
    <text evidence="8">The sequence shown here is derived from an EMBL/GenBank/DDBJ whole genome shotgun (WGS) entry which is preliminary data.</text>
</comment>
<accession>A0A1E3XDP6</accession>
<protein>
    <recommendedName>
        <fullName evidence="2 5">Aminoglycoside N(3)-acetyltransferase</fullName>
        <ecNumber evidence="5">2.3.1.-</ecNumber>
    </recommendedName>
</protein>
<dbReference type="PANTHER" id="PTHR11104">
    <property type="entry name" value="AMINOGLYCOSIDE N3-ACETYLTRANSFERASE"/>
    <property type="match status" value="1"/>
</dbReference>
<dbReference type="AlphaFoldDB" id="A0A1E3XDP6"/>
<evidence type="ECO:0000259" key="6">
    <source>
        <dbReference type="Pfam" id="PF09940"/>
    </source>
</evidence>
<evidence type="ECO:0000259" key="7">
    <source>
        <dbReference type="Pfam" id="PF16254"/>
    </source>
</evidence>
<dbReference type="EC" id="2.3.1.-" evidence="5"/>
<dbReference type="Gene3D" id="3.40.630.10">
    <property type="entry name" value="Zn peptidases"/>
    <property type="match status" value="1"/>
</dbReference>
<reference evidence="8 9" key="1">
    <citation type="submission" date="2016-07" db="EMBL/GenBank/DDBJ databases">
        <title>Draft genome of Scalindua rubra, obtained from a brine-seawater interface in the Red Sea, sheds light on salt adaptation in anammox bacteria.</title>
        <authorList>
            <person name="Speth D.R."/>
            <person name="Lagkouvardos I."/>
            <person name="Wang Y."/>
            <person name="Qian P.-Y."/>
            <person name="Dutilh B.E."/>
            <person name="Jetten M.S."/>
        </authorList>
    </citation>
    <scope>NUCLEOTIDE SEQUENCE [LARGE SCALE GENOMIC DNA]</scope>
    <source>
        <strain evidence="8">BSI-1</strain>
    </source>
</reference>
<keyword evidence="3 5" id="KW-0808">Transferase</keyword>
<dbReference type="Proteomes" id="UP000094056">
    <property type="component" value="Unassembled WGS sequence"/>
</dbReference>
<dbReference type="SUPFAM" id="SSF110710">
    <property type="entry name" value="TTHA0583/YokD-like"/>
    <property type="match status" value="1"/>
</dbReference>
<feature type="domain" description="DUF2172" evidence="6">
    <location>
        <begin position="321"/>
        <end position="409"/>
    </location>
</feature>
<comment type="catalytic activity">
    <reaction evidence="5">
        <text>a 2-deoxystreptamine antibiotic + acetyl-CoA = an N(3)-acetyl-2-deoxystreptamine antibiotic + CoA + H(+)</text>
        <dbReference type="Rhea" id="RHEA:12665"/>
        <dbReference type="ChEBI" id="CHEBI:15378"/>
        <dbReference type="ChEBI" id="CHEBI:57287"/>
        <dbReference type="ChEBI" id="CHEBI:57288"/>
        <dbReference type="ChEBI" id="CHEBI:57921"/>
        <dbReference type="ChEBI" id="CHEBI:77452"/>
        <dbReference type="EC" id="2.3.1.81"/>
    </reaction>
</comment>
<evidence type="ECO:0000313" key="8">
    <source>
        <dbReference type="EMBL" id="ODS33756.1"/>
    </source>
</evidence>
<sequence length="688" mass="78816">MDKVCISIQNIIATLSNLGLKEGDTVMVQSAFSSLGTVEKNAEGVILAIEEAVGVSGTIVMPVFNWDILHQGEEIIYDVKNTPSKMGYLTEYFRKRKGTIVSRNLFSPLAVKGYLSEKILKCPNQTSWGEDSSYKVLYDNNTAILMIGVDYNVVTMFHVAEIMFGVPYRFVYEFPNAFLIDESGKKNPIKNTTLRRYDGYPTDFNIAEDVLEKKGMINKGVLGNSITRLLRSKPMVDCIIEELRKDNEFLIKKTTSRKYVATRKPGVFHTKDFIYELWLKNRTLLSDDYDWSLNKIGEYIPLKISSYPTGLKVWDWTIPEKWSNNGGKIFSPNGDLLFDLDLHPLHIVAGSKPFEGEISKDELLKHIKTDPRHPDAIPYYTHYYDNNWSICLPHNSLSKLKWDHYQVELCCERTNGELKIGEYTIEGERKDSIIIPLHLDHPGQCNDNLSGIAVAIDLISKIQKMEKKFNHTMRFIFLPETVGIYTYLSQNENLIPFLKWGIVFDSVGTSGDLMFMKSINGNTRLDICTQLAFKKLMLKYSEFSFLEIEGYGNDERGLQAPGVEIPSISISRFPFKEYHSSLDTPDIISPQSLRQVRELVLEIIRMIDIDFIPVRKYEGIPQLSKIGSLKKLFLSNPKAKKAIHRFFFLIDGKRTISQIAFETGMSFDFAYKFFMELQKNSKIEIKQG</sequence>
<dbReference type="InterPro" id="IPR032610">
    <property type="entry name" value="DUF2172"/>
</dbReference>
<dbReference type="Pfam" id="PF16254">
    <property type="entry name" value="DUF4910"/>
    <property type="match status" value="1"/>
</dbReference>
<dbReference type="EMBL" id="MAYW01000020">
    <property type="protein sequence ID" value="ODS33756.1"/>
    <property type="molecule type" value="Genomic_DNA"/>
</dbReference>
<dbReference type="SUPFAM" id="SSF53187">
    <property type="entry name" value="Zn-dependent exopeptidases"/>
    <property type="match status" value="1"/>
</dbReference>
<dbReference type="InterPro" id="IPR032589">
    <property type="entry name" value="DUF4910"/>
</dbReference>
<evidence type="ECO:0000256" key="3">
    <source>
        <dbReference type="ARBA" id="ARBA00022679"/>
    </source>
</evidence>
<dbReference type="PANTHER" id="PTHR11104:SF0">
    <property type="entry name" value="SPBETA PROPHAGE-DERIVED AMINOGLYCOSIDE N(3')-ACETYLTRANSFERASE-LIKE PROTEIN YOKD"/>
    <property type="match status" value="1"/>
</dbReference>
<evidence type="ECO:0000256" key="4">
    <source>
        <dbReference type="ARBA" id="ARBA00023315"/>
    </source>
</evidence>